<feature type="non-terminal residue" evidence="2">
    <location>
        <position position="101"/>
    </location>
</feature>
<dbReference type="AlphaFoldDB" id="A0AAW0XGT2"/>
<dbReference type="EMBL" id="JARKIK010000024">
    <property type="protein sequence ID" value="KAK8743743.1"/>
    <property type="molecule type" value="Genomic_DNA"/>
</dbReference>
<keyword evidence="3" id="KW-1185">Reference proteome</keyword>
<protein>
    <submittedName>
        <fullName evidence="2">Uncharacterized protein</fullName>
    </submittedName>
</protein>
<feature type="region of interest" description="Disordered" evidence="1">
    <location>
        <begin position="1"/>
        <end position="101"/>
    </location>
</feature>
<comment type="caution">
    <text evidence="2">The sequence shown here is derived from an EMBL/GenBank/DDBJ whole genome shotgun (WGS) entry which is preliminary data.</text>
</comment>
<organism evidence="2 3">
    <name type="scientific">Cherax quadricarinatus</name>
    <name type="common">Australian red claw crayfish</name>
    <dbReference type="NCBI Taxonomy" id="27406"/>
    <lineage>
        <taxon>Eukaryota</taxon>
        <taxon>Metazoa</taxon>
        <taxon>Ecdysozoa</taxon>
        <taxon>Arthropoda</taxon>
        <taxon>Crustacea</taxon>
        <taxon>Multicrustacea</taxon>
        <taxon>Malacostraca</taxon>
        <taxon>Eumalacostraca</taxon>
        <taxon>Eucarida</taxon>
        <taxon>Decapoda</taxon>
        <taxon>Pleocyemata</taxon>
        <taxon>Astacidea</taxon>
        <taxon>Parastacoidea</taxon>
        <taxon>Parastacidae</taxon>
        <taxon>Cherax</taxon>
    </lineage>
</organism>
<evidence type="ECO:0000313" key="2">
    <source>
        <dbReference type="EMBL" id="KAK8743743.1"/>
    </source>
</evidence>
<dbReference type="Proteomes" id="UP001445076">
    <property type="component" value="Unassembled WGS sequence"/>
</dbReference>
<reference evidence="2 3" key="1">
    <citation type="journal article" date="2024" name="BMC Genomics">
        <title>Genome assembly of redclaw crayfish (Cherax quadricarinatus) provides insights into its immune adaptation and hypoxia tolerance.</title>
        <authorList>
            <person name="Liu Z."/>
            <person name="Zheng J."/>
            <person name="Li H."/>
            <person name="Fang K."/>
            <person name="Wang S."/>
            <person name="He J."/>
            <person name="Zhou D."/>
            <person name="Weng S."/>
            <person name="Chi M."/>
            <person name="Gu Z."/>
            <person name="He J."/>
            <person name="Li F."/>
            <person name="Wang M."/>
        </authorList>
    </citation>
    <scope>NUCLEOTIDE SEQUENCE [LARGE SCALE GENOMIC DNA]</scope>
    <source>
        <strain evidence="2">ZL_2023a</strain>
    </source>
</reference>
<name>A0AAW0XGT2_CHEQU</name>
<evidence type="ECO:0000313" key="3">
    <source>
        <dbReference type="Proteomes" id="UP001445076"/>
    </source>
</evidence>
<gene>
    <name evidence="2" type="ORF">OTU49_001243</name>
</gene>
<proteinExistence type="predicted"/>
<feature type="compositionally biased region" description="Basic and acidic residues" evidence="1">
    <location>
        <begin position="73"/>
        <end position="82"/>
    </location>
</feature>
<feature type="compositionally biased region" description="Polar residues" evidence="1">
    <location>
        <begin position="31"/>
        <end position="43"/>
    </location>
</feature>
<evidence type="ECO:0000256" key="1">
    <source>
        <dbReference type="SAM" id="MobiDB-lite"/>
    </source>
</evidence>
<sequence>MSSKRKSLPTKVLDSYPDPSEMLMEEGPPLVSTTAADSDNSAGGSEYSYGDEGTVGMSPPARWSDSEIQASGDAKRSRRESSADSDDLAQHLHPFANPFFQ</sequence>
<accession>A0AAW0XGT2</accession>